<evidence type="ECO:0000256" key="1">
    <source>
        <dbReference type="SAM" id="Phobius"/>
    </source>
</evidence>
<keyword evidence="1" id="KW-1133">Transmembrane helix</keyword>
<dbReference type="AlphaFoldDB" id="A0A0N7F455"/>
<proteinExistence type="predicted"/>
<feature type="transmembrane region" description="Helical" evidence="1">
    <location>
        <begin position="279"/>
        <end position="301"/>
    </location>
</feature>
<organism evidence="2 3">
    <name type="scientific">Kibdelosporangium phytohabitans</name>
    <dbReference type="NCBI Taxonomy" id="860235"/>
    <lineage>
        <taxon>Bacteria</taxon>
        <taxon>Bacillati</taxon>
        <taxon>Actinomycetota</taxon>
        <taxon>Actinomycetes</taxon>
        <taxon>Pseudonocardiales</taxon>
        <taxon>Pseudonocardiaceae</taxon>
        <taxon>Kibdelosporangium</taxon>
    </lineage>
</organism>
<reference evidence="2 3" key="1">
    <citation type="submission" date="2015-07" db="EMBL/GenBank/DDBJ databases">
        <title>Genome sequencing of Kibdelosporangium phytohabitans.</title>
        <authorList>
            <person name="Qin S."/>
            <person name="Xing K."/>
        </authorList>
    </citation>
    <scope>NUCLEOTIDE SEQUENCE [LARGE SCALE GENOMIC DNA]</scope>
    <source>
        <strain evidence="2 3">KLBMP1111</strain>
    </source>
</reference>
<dbReference type="STRING" id="860235.AOZ06_29555"/>
<evidence type="ECO:0000313" key="3">
    <source>
        <dbReference type="Proteomes" id="UP000063699"/>
    </source>
</evidence>
<keyword evidence="1" id="KW-0472">Membrane</keyword>
<dbReference type="KEGG" id="kphy:AOZ06_29555"/>
<sequence length="347" mass="36966">MVMSEGVEASTSRGWPRWVAGATAVWSLGYGGLAVSWALGGRTYPYGANDPGAEHASLLSSVPTGIAAPVLACVILLGGVLALWRPRGWPFVAFGWTVTVGLLLLIDLRLFNVLGYLVTAPFLVVAALFAEKADLGLFTAWPVWNQVVVLVGAILWAGTTLVSQRATRGGCGSCGRRPGLASAAWTTPPVARRWGTWAVVVAVLAPLPYAVVRYVWALGVPWGISPEFHAAGWPWLWVLGAGLATAAVGGAVLTLGLIRPWGEVFPRWVPRLRGRPVPPGLPLWSGGLVAVILTMANVSLAHRSITTGEPMDVLFQLWVLWGLGLGGATLAYYYRTRGRCRRCDRGA</sequence>
<dbReference type="Proteomes" id="UP000063699">
    <property type="component" value="Chromosome"/>
</dbReference>
<protein>
    <submittedName>
        <fullName evidence="2">Uncharacterized protein</fullName>
    </submittedName>
</protein>
<feature type="transmembrane region" description="Helical" evidence="1">
    <location>
        <begin position="313"/>
        <end position="334"/>
    </location>
</feature>
<keyword evidence="1" id="KW-0812">Transmembrane</keyword>
<dbReference type="EMBL" id="CP012752">
    <property type="protein sequence ID" value="ALG10487.1"/>
    <property type="molecule type" value="Genomic_DNA"/>
</dbReference>
<feature type="transmembrane region" description="Helical" evidence="1">
    <location>
        <begin position="89"/>
        <end position="106"/>
    </location>
</feature>
<keyword evidence="3" id="KW-1185">Reference proteome</keyword>
<feature type="transmembrane region" description="Helical" evidence="1">
    <location>
        <begin position="236"/>
        <end position="258"/>
    </location>
</feature>
<feature type="transmembrane region" description="Helical" evidence="1">
    <location>
        <begin position="143"/>
        <end position="162"/>
    </location>
</feature>
<feature type="transmembrane region" description="Helical" evidence="1">
    <location>
        <begin position="61"/>
        <end position="83"/>
    </location>
</feature>
<accession>A0A0N7F455</accession>
<name>A0A0N7F455_9PSEU</name>
<feature type="transmembrane region" description="Helical" evidence="1">
    <location>
        <begin position="20"/>
        <end position="40"/>
    </location>
</feature>
<gene>
    <name evidence="2" type="ORF">AOZ06_29555</name>
</gene>
<feature type="transmembrane region" description="Helical" evidence="1">
    <location>
        <begin position="194"/>
        <end position="216"/>
    </location>
</feature>
<feature type="transmembrane region" description="Helical" evidence="1">
    <location>
        <begin position="113"/>
        <end position="131"/>
    </location>
</feature>
<evidence type="ECO:0000313" key="2">
    <source>
        <dbReference type="EMBL" id="ALG10487.1"/>
    </source>
</evidence>